<keyword evidence="2" id="KW-0344">Guanine-nucleotide releasing factor</keyword>
<keyword evidence="5" id="KW-0812">Transmembrane</keyword>
<proteinExistence type="predicted"/>
<accession>A0ABN6SIJ2</accession>
<dbReference type="PANTHER" id="PTHR45982:SF1">
    <property type="entry name" value="REGULATOR OF CHROMOSOME CONDENSATION"/>
    <property type="match status" value="1"/>
</dbReference>
<dbReference type="InterPro" id="IPR009091">
    <property type="entry name" value="RCC1/BLIP-II"/>
</dbReference>
<feature type="compositionally biased region" description="Polar residues" evidence="4">
    <location>
        <begin position="1022"/>
        <end position="1032"/>
    </location>
</feature>
<dbReference type="Pfam" id="PF00415">
    <property type="entry name" value="RCC1"/>
    <property type="match status" value="3"/>
</dbReference>
<dbReference type="RefSeq" id="WP_317643496.1">
    <property type="nucleotide sequence ID" value="NZ_AP026800.1"/>
</dbReference>
<evidence type="ECO:0000256" key="2">
    <source>
        <dbReference type="ARBA" id="ARBA00022658"/>
    </source>
</evidence>
<keyword evidence="3" id="KW-0677">Repeat</keyword>
<feature type="transmembrane region" description="Helical" evidence="5">
    <location>
        <begin position="1080"/>
        <end position="1101"/>
    </location>
</feature>
<evidence type="ECO:0000313" key="7">
    <source>
        <dbReference type="EMBL" id="BDR54485.1"/>
    </source>
</evidence>
<dbReference type="InterPro" id="IPR042229">
    <property type="entry name" value="Listeria/Bacterioides_rpt_sf"/>
</dbReference>
<comment type="subcellular location">
    <subcellularLocation>
        <location evidence="1">Cell envelope</location>
    </subcellularLocation>
</comment>
<protein>
    <recommendedName>
        <fullName evidence="6">RCC1-like domain-containing protein</fullName>
    </recommendedName>
</protein>
<dbReference type="Pfam" id="PF25390">
    <property type="entry name" value="WD40_RLD"/>
    <property type="match status" value="1"/>
</dbReference>
<dbReference type="EMBL" id="AP026800">
    <property type="protein sequence ID" value="BDR54485.1"/>
    <property type="molecule type" value="Genomic_DNA"/>
</dbReference>
<feature type="region of interest" description="Disordered" evidence="4">
    <location>
        <begin position="1016"/>
        <end position="1039"/>
    </location>
</feature>
<dbReference type="InterPro" id="IPR051553">
    <property type="entry name" value="Ran_GTPase-activating"/>
</dbReference>
<dbReference type="Proteomes" id="UP001321748">
    <property type="component" value="Chromosome"/>
</dbReference>
<evidence type="ECO:0000259" key="6">
    <source>
        <dbReference type="Pfam" id="PF25390"/>
    </source>
</evidence>
<dbReference type="Gene3D" id="2.130.10.30">
    <property type="entry name" value="Regulator of chromosome condensation 1/beta-lactamase-inhibitor protein II"/>
    <property type="match status" value="4"/>
</dbReference>
<dbReference type="PROSITE" id="PS00626">
    <property type="entry name" value="RCC1_2"/>
    <property type="match status" value="5"/>
</dbReference>
<dbReference type="InterPro" id="IPR000408">
    <property type="entry name" value="Reg_chr_condens"/>
</dbReference>
<dbReference type="PROSITE" id="PS50012">
    <property type="entry name" value="RCC1_3"/>
    <property type="match status" value="11"/>
</dbReference>
<sequence>MRRIRTASTIILALALIVLGGGAIQLAQTAHADPASPHFRVDPRRASATGGSDLTITPQTLAGITFTTLDSKHYHTVALDSDSKAYSWGDNSFGQLGDGSTTAHLKPAPITMPANTKFVEVSAGYDQHSLALDDKGNVYAWGRNDKGQLGLGDTTNRSLPTLVPPPAGVNKFTHVNAADAYSQAIGDDGRVYAWGNNDDFFNGWDFGEPTGNGQLGVGDTAMRLRPTPVVGIPSGVRITSLQAPYLASMALGDNGVVYVWGSNYHGQMANGGIRGYSATARAINPPAGYRFTSIVSGNWTDYATASNGKTYLWGATQWGQIGDGTLTTSSTTGQYVSPVAVNVSMPAGVTIKSMARGGWHTLAIGSDGKVYTWGQNWWGALGIAGFPSGNYMYAATTPSLVTVPAGITFTKVFASDVSSFAIGSDGNTYAWGRNDNGQLGDGKVVAYYDSAVRVGGAVNIDKVTIDGVTTSGTKNPTTYAWSGKVPAGTPGTTVDIKVDWSLVGLGTQPSETYQLHYLDLYTVQFKLGGAPGTAPPDQQIEEDSGKTLDWPTTPAWEHHWFTGWYTDTGEPWDFGDTVDHNMTLTAGWEEYKFTLSPIYGPSKGGDLVNIGAPDPPSTITYSQVAAGSSHSLAIGSDGNAYSWGGNERGVLGQGHGDNKPHSAPGRVHLPDSVRALKVSAGANHSLAIGSDHHVYAWGSNNAGQLGNGNTSAQDTPIDLTALGKLPTTITQVAAGTDYSLAVSSNGHVYAWGFNASGQLGISTNAGTYMPVLNPVDISAAGSLPSSIRKLAAGTNHALAVSGSGHVYAWGSNEFAQLGTTTGLGTSDAQFTPVDISAAGGLPANIVHVAAGDQHSLALASDGHLYTWGNNNLGQLGHNHTISTDPTPTDLTSASGLPASISAINAGGSFSAALANNGHVYTWGDNAKGQLGNDNTSITSSNSPNDLTASALLPECKRIGTGDSHAMAISRNHHTYTWGGNTLGKLGQGNDDADPHPKPAEASALQKLTVTGLTMRTTDTDTPVWNSNTNSWQTHTAPNPAGTTNTNIHWSLGGYSQPDYTLNYTYHYTLPAAGTIPLQRISASLALTLGLSASFAYAAYVAQRKKRANTKLSRA</sequence>
<dbReference type="Gene3D" id="2.60.40.4270">
    <property type="entry name" value="Listeria-Bacteroides repeat domain"/>
    <property type="match status" value="1"/>
</dbReference>
<dbReference type="SUPFAM" id="SSF50985">
    <property type="entry name" value="RCC1/BLIP-II"/>
    <property type="match status" value="4"/>
</dbReference>
<reference evidence="7 8" key="1">
    <citation type="journal article" date="2023" name="Microbiol. Spectr.">
        <title>Symbiosis of Carpenter Bees with Uncharacterized Lactic Acid Bacteria Showing NAD Auxotrophy.</title>
        <authorList>
            <person name="Kawasaki S."/>
            <person name="Ozawa K."/>
            <person name="Mori T."/>
            <person name="Yamamoto A."/>
            <person name="Ito M."/>
            <person name="Ohkuma M."/>
            <person name="Sakamoto M."/>
            <person name="Matsutani M."/>
        </authorList>
    </citation>
    <scope>NUCLEOTIDE SEQUENCE [LARGE SCALE GENOMIC DNA]</scope>
    <source>
        <strain evidence="7 8">KimH</strain>
    </source>
</reference>
<organism evidence="7 8">
    <name type="scientific">Bombiscardovia apis</name>
    <dbReference type="NCBI Taxonomy" id="2932182"/>
    <lineage>
        <taxon>Bacteria</taxon>
        <taxon>Bacillati</taxon>
        <taxon>Actinomycetota</taxon>
        <taxon>Actinomycetes</taxon>
        <taxon>Bifidobacteriales</taxon>
        <taxon>Bifidobacteriaceae</taxon>
        <taxon>Bombiscardovia</taxon>
    </lineage>
</organism>
<keyword evidence="5" id="KW-1133">Transmembrane helix</keyword>
<evidence type="ECO:0000256" key="1">
    <source>
        <dbReference type="ARBA" id="ARBA00004196"/>
    </source>
</evidence>
<gene>
    <name evidence="7" type="ORF">KIMH_05960</name>
</gene>
<feature type="domain" description="RCC1-like" evidence="6">
    <location>
        <begin position="622"/>
        <end position="835"/>
    </location>
</feature>
<dbReference type="InterPro" id="IPR013378">
    <property type="entry name" value="InlB-like_B-rpt"/>
</dbReference>
<dbReference type="Pfam" id="PF13540">
    <property type="entry name" value="RCC1_2"/>
    <property type="match status" value="2"/>
</dbReference>
<dbReference type="InterPro" id="IPR058923">
    <property type="entry name" value="RCC1-like_dom"/>
</dbReference>
<dbReference type="PANTHER" id="PTHR45982">
    <property type="entry name" value="REGULATOR OF CHROMOSOME CONDENSATION"/>
    <property type="match status" value="1"/>
</dbReference>
<name>A0ABN6SIJ2_9BIFI</name>
<keyword evidence="8" id="KW-1185">Reference proteome</keyword>
<dbReference type="Pfam" id="PF09479">
    <property type="entry name" value="Flg_new"/>
    <property type="match status" value="1"/>
</dbReference>
<dbReference type="PRINTS" id="PR00633">
    <property type="entry name" value="RCCNDNSATION"/>
</dbReference>
<keyword evidence="5" id="KW-0472">Membrane</keyword>
<evidence type="ECO:0000256" key="5">
    <source>
        <dbReference type="SAM" id="Phobius"/>
    </source>
</evidence>
<evidence type="ECO:0000313" key="8">
    <source>
        <dbReference type="Proteomes" id="UP001321748"/>
    </source>
</evidence>
<evidence type="ECO:0000256" key="3">
    <source>
        <dbReference type="ARBA" id="ARBA00022737"/>
    </source>
</evidence>
<evidence type="ECO:0000256" key="4">
    <source>
        <dbReference type="SAM" id="MobiDB-lite"/>
    </source>
</evidence>